<evidence type="ECO:0000256" key="1">
    <source>
        <dbReference type="ARBA" id="ARBA00005472"/>
    </source>
</evidence>
<dbReference type="Proteomes" id="UP000663852">
    <property type="component" value="Unassembled WGS sequence"/>
</dbReference>
<dbReference type="InterPro" id="IPR007062">
    <property type="entry name" value="PPI-2"/>
</dbReference>
<proteinExistence type="inferred from homology"/>
<comment type="similarity">
    <text evidence="1">Belongs to the protein phosphatase inhibitor 2 family.</text>
</comment>
<feature type="compositionally biased region" description="Basic and acidic residues" evidence="2">
    <location>
        <begin position="399"/>
        <end position="437"/>
    </location>
</feature>
<dbReference type="AlphaFoldDB" id="A0A813YBS4"/>
<accession>A0A813YBS4</accession>
<organism evidence="3 4">
    <name type="scientific">Adineta ricciae</name>
    <name type="common">Rotifer</name>
    <dbReference type="NCBI Taxonomy" id="249248"/>
    <lineage>
        <taxon>Eukaryota</taxon>
        <taxon>Metazoa</taxon>
        <taxon>Spiralia</taxon>
        <taxon>Gnathifera</taxon>
        <taxon>Rotifera</taxon>
        <taxon>Eurotatoria</taxon>
        <taxon>Bdelloidea</taxon>
        <taxon>Adinetida</taxon>
        <taxon>Adinetidae</taxon>
        <taxon>Adineta</taxon>
    </lineage>
</organism>
<dbReference type="EMBL" id="CAJNOJ010000029">
    <property type="protein sequence ID" value="CAF0881956.1"/>
    <property type="molecule type" value="Genomic_DNA"/>
</dbReference>
<dbReference type="Pfam" id="PF04343">
    <property type="entry name" value="DUF488"/>
    <property type="match status" value="1"/>
</dbReference>
<dbReference type="InterPro" id="IPR007438">
    <property type="entry name" value="DUF488"/>
</dbReference>
<dbReference type="GO" id="GO:0009966">
    <property type="term" value="P:regulation of signal transduction"/>
    <property type="evidence" value="ECO:0007669"/>
    <property type="project" value="InterPro"/>
</dbReference>
<feature type="region of interest" description="Disordered" evidence="2">
    <location>
        <begin position="266"/>
        <end position="336"/>
    </location>
</feature>
<dbReference type="PANTHER" id="PTHR39337:SF1">
    <property type="entry name" value="BLR5642 PROTEIN"/>
    <property type="match status" value="1"/>
</dbReference>
<dbReference type="PANTHER" id="PTHR39337">
    <property type="entry name" value="BLR5642 PROTEIN"/>
    <property type="match status" value="1"/>
</dbReference>
<dbReference type="GO" id="GO:0004864">
    <property type="term" value="F:protein phosphatase inhibitor activity"/>
    <property type="evidence" value="ECO:0007669"/>
    <property type="project" value="InterPro"/>
</dbReference>
<name>A0A813YBS4_ADIRI</name>
<sequence>MVQLIYTIGHSSHDFETFSSLLKRYDIELIIDIRRSPRSTRYPHFNIDRLERTCLFRYSFQGDILGGRRRRRKSLGDLNDGLIDSDLHAYADHMQRKEFQQAVNDLVSQCSSSTLVLMCSENNPEECHRLLLADCLCLVHHVQVLHILFNGETREHQINSMAKLNEHNVKSAIETKVMSSNLTNSEEHDPVANLNMLPARSILKTTKSLDENRLDNRQDVTTYPTTGMKRSESRSNKIPHFDEMNIIATYHPIDKDYGHMKIEEPKTPYAPSDNIDEDMDTGFNNNEAISSGVDPNALADRLNESSCGSSRISTDHSAKASTQDHSPTLEQRKQFEQHRKEHYNEFEIVRLHKKQIEAELRALEQEEASGSEGASSIKPILIHSPSSLSRHHNQAHHVHVQDDEQHEVDEHSLSPEERERRKQFESKRKQHYNEFHVAHSANNTEHS</sequence>
<evidence type="ECO:0000313" key="4">
    <source>
        <dbReference type="Proteomes" id="UP000663852"/>
    </source>
</evidence>
<dbReference type="Gene3D" id="6.10.250.1050">
    <property type="match status" value="3"/>
</dbReference>
<comment type="caution">
    <text evidence="3">The sequence shown here is derived from an EMBL/GenBank/DDBJ whole genome shotgun (WGS) entry which is preliminary data.</text>
</comment>
<evidence type="ECO:0000313" key="3">
    <source>
        <dbReference type="EMBL" id="CAF0881956.1"/>
    </source>
</evidence>
<feature type="region of interest" description="Disordered" evidence="2">
    <location>
        <begin position="388"/>
        <end position="447"/>
    </location>
</feature>
<reference evidence="3" key="1">
    <citation type="submission" date="2021-02" db="EMBL/GenBank/DDBJ databases">
        <authorList>
            <person name="Nowell W R."/>
        </authorList>
    </citation>
    <scope>NUCLEOTIDE SEQUENCE</scope>
</reference>
<evidence type="ECO:0000256" key="2">
    <source>
        <dbReference type="SAM" id="MobiDB-lite"/>
    </source>
</evidence>
<gene>
    <name evidence="3" type="ORF">EDS130_LOCUS8836</name>
</gene>
<feature type="compositionally biased region" description="Polar residues" evidence="2">
    <location>
        <begin position="319"/>
        <end position="329"/>
    </location>
</feature>
<dbReference type="OrthoDB" id="551302at2759"/>
<feature type="compositionally biased region" description="Basic residues" evidence="2">
    <location>
        <begin position="389"/>
        <end position="398"/>
    </location>
</feature>
<protein>
    <submittedName>
        <fullName evidence="3">Uncharacterized protein</fullName>
    </submittedName>
</protein>
<dbReference type="Pfam" id="PF04979">
    <property type="entry name" value="IPP-2"/>
    <property type="match status" value="2"/>
</dbReference>